<feature type="compositionally biased region" description="Polar residues" evidence="1">
    <location>
        <begin position="655"/>
        <end position="698"/>
    </location>
</feature>
<comment type="caution">
    <text evidence="2">The sequence shown here is derived from an EMBL/GenBank/DDBJ whole genome shotgun (WGS) entry which is preliminary data.</text>
</comment>
<feature type="compositionally biased region" description="Low complexity" evidence="1">
    <location>
        <begin position="549"/>
        <end position="569"/>
    </location>
</feature>
<dbReference type="PANTHER" id="PTHR37988">
    <property type="entry name" value="UPF0592 MEMBRANE PROTEIN C7D4.03C"/>
    <property type="match status" value="1"/>
</dbReference>
<feature type="region of interest" description="Disordered" evidence="1">
    <location>
        <begin position="822"/>
        <end position="841"/>
    </location>
</feature>
<feature type="compositionally biased region" description="Pro residues" evidence="1">
    <location>
        <begin position="570"/>
        <end position="582"/>
    </location>
</feature>
<feature type="region of interest" description="Disordered" evidence="1">
    <location>
        <begin position="1431"/>
        <end position="1539"/>
    </location>
</feature>
<accession>A0A2U3DVQ4</accession>
<feature type="compositionally biased region" description="Basic and acidic residues" evidence="1">
    <location>
        <begin position="463"/>
        <end position="472"/>
    </location>
</feature>
<evidence type="ECO:0000313" key="3">
    <source>
        <dbReference type="Proteomes" id="UP000245956"/>
    </source>
</evidence>
<feature type="region of interest" description="Disordered" evidence="1">
    <location>
        <begin position="435"/>
        <end position="626"/>
    </location>
</feature>
<dbReference type="InterPro" id="IPR013887">
    <property type="entry name" value="UPF0592"/>
</dbReference>
<dbReference type="EMBL" id="LCWV01000026">
    <property type="protein sequence ID" value="PWI66326.1"/>
    <property type="molecule type" value="Genomic_DNA"/>
</dbReference>
<feature type="compositionally biased region" description="Low complexity" evidence="1">
    <location>
        <begin position="583"/>
        <end position="595"/>
    </location>
</feature>
<feature type="compositionally biased region" description="Polar residues" evidence="1">
    <location>
        <begin position="449"/>
        <end position="459"/>
    </location>
</feature>
<protein>
    <recommendedName>
        <fullName evidence="4">Protein family UPF0592</fullName>
    </recommendedName>
</protein>
<dbReference type="Proteomes" id="UP000245956">
    <property type="component" value="Unassembled WGS sequence"/>
</dbReference>
<organism evidence="2 3">
    <name type="scientific">Purpureocillium lilacinum</name>
    <name type="common">Paecilomyces lilacinus</name>
    <dbReference type="NCBI Taxonomy" id="33203"/>
    <lineage>
        <taxon>Eukaryota</taxon>
        <taxon>Fungi</taxon>
        <taxon>Dikarya</taxon>
        <taxon>Ascomycota</taxon>
        <taxon>Pezizomycotina</taxon>
        <taxon>Sordariomycetes</taxon>
        <taxon>Hypocreomycetidae</taxon>
        <taxon>Hypocreales</taxon>
        <taxon>Ophiocordycipitaceae</taxon>
        <taxon>Purpureocillium</taxon>
    </lineage>
</organism>
<evidence type="ECO:0000313" key="2">
    <source>
        <dbReference type="EMBL" id="PWI66326.1"/>
    </source>
</evidence>
<feature type="region of interest" description="Disordered" evidence="1">
    <location>
        <begin position="1"/>
        <end position="20"/>
    </location>
</feature>
<dbReference type="PANTHER" id="PTHR37988:SF1">
    <property type="entry name" value="UPF0592 MEMBRANE PROTEIN C7D4.03C"/>
    <property type="match status" value="1"/>
</dbReference>
<feature type="compositionally biased region" description="Polar residues" evidence="1">
    <location>
        <begin position="1469"/>
        <end position="1485"/>
    </location>
</feature>
<evidence type="ECO:0000256" key="1">
    <source>
        <dbReference type="SAM" id="MobiDB-lite"/>
    </source>
</evidence>
<gene>
    <name evidence="2" type="ORF">PCL_05291</name>
</gene>
<feature type="compositionally biased region" description="Polar residues" evidence="1">
    <location>
        <begin position="828"/>
        <end position="841"/>
    </location>
</feature>
<evidence type="ECO:0008006" key="4">
    <source>
        <dbReference type="Google" id="ProtNLM"/>
    </source>
</evidence>
<sequence>MRRGSNEGSKQGPPGHQNLGRPGLLLLGLERLALPRAVRAAWAGRQAAYYSPRPAFEGCQAARLFLEVFVCLSALSSPTKCEPVSAGTCTCTLFSQMQEHPPANSGVQTRYWNTALGQPGTPCPMHQRPSMDPSCLPRSARAAPSAAHTPAAALPPPVPLHLTRAGSTSNIILFDRSPSPCLRSVLRLALPCSPTHQISLSDSSPWPQGDQRAPGALLSISGLPIGKRRNRQPAFAPRLSYPCRWSRLVSSSKGHPVPSLRPISWFISRSHVEDQDPAPVAAASSLCPRPRLRLVGDLTSAAAAAAAAGTVALVILVVTVCAHLERLTRPTAAISYASACAVPFCPRCLCLTVVSSLSAVHITMAAPAVERSRSQSSPDIFGLPLFGAESPASAPATSHGEGAIDWKSWGDLPAFEVPSFNTDFHLDTTVFTNKKQSQSALDAEPQPTPQTKPVVSQPASRPAPKDHPKEQAAAKQLPKPGALARSKTGSLIHRPRSWLSSSSKSSRKSAKEERLNNQPTAKAEPVPPNPTPSEAAPQPRPQPRGLPNSSTFASFSRWSWAASSRSPSPKNAPEPPPPPPKPSVTAAATTKAAKIPPERLQLITDTGFKQVETPELLKPSAPKQPARANSYFAKIKQKPPAFMSKPQEPLGYNHSCASSSTTLGGNRASNSDKSSVSQSTCSDGNTNTPATDESSNDMTPHLRDPLWSSFKTLEVEIKGHGAKNAAQRVGQVKNMLLPFLRSTMDHHSTKSLSLEDVDRRATVLNKWWMSILEMLDDRGQNPVPGVDRPILLEAATLLMMRSEWRLATSSFMPLAERSPSERVRSRSWTNASGSTEDSQQSAMLAESAEHNVRTMFVTNLVRQMSYVVDRMSMRHAPLSLVNFSGKACAYAFFFAPGVADILVRLWGLTPELIRRTADELGLPRKDTGESGDITALFPPKLGTFGWRSARTTWDTLKQIPRMSLLVARIAWTGPWVSRWKGRDTDLFFIFCKYFHVLSNQFIPPGLPLMEKARSPAFVLVHSQLLSILDTTVHRQTAIEHAYGPPLIDQVNGADATVLAMPLPPTNLMKGMSENRLVILLRDVLTDDAPELGDARNTFAETFTALMKGATCRTSQFDSAACFTLCDFLEEAIMIFHEAESRGLSARYVDWGFWLDVCKRIMDSLNTMSEVRMLSFLFTVWDAITKDPRRKATLCLDWLLTEDTFNTFFNNWCPMVRAYYHRLLCWRICRDDGSANETDLKIMSVAAARLKTVWSHYLYLKRTAEESGRVPLSTVPMCPALGKKFMIIRQEAGPPQAGLFMGFDTFARTNSSETSSWAGFPDTGLVGKGDSKKRWSLLGKVLSMTAGNGIDQTPASDFSARHSFLENQSYGAKGDSGEIPGRLIGSTSSSAKVQGPASEPDAESPSEVDEQKYVFRFILGWMQHHNVGRDLTRPRLPAPAQAHVSARARNSSVSSPTPTTLAGMRRVSDTRPTGSTQSSRRSSVNASVEEWLRGTPTAVAAPTKNGWNGASSAGSERRRSLAGEWSPATSELLDLQDSPREPLTKAVKPVGMYARNAIYSGRALAEWSQVVNECNSFMDRRKEEGVARLADVEVPQLGVEGFRKAG</sequence>
<feature type="region of interest" description="Disordered" evidence="1">
    <location>
        <begin position="1368"/>
        <end position="1407"/>
    </location>
</feature>
<proteinExistence type="predicted"/>
<feature type="region of interest" description="Disordered" evidence="1">
    <location>
        <begin position="641"/>
        <end position="703"/>
    </location>
</feature>
<feature type="compositionally biased region" description="Low complexity" evidence="1">
    <location>
        <begin position="1443"/>
        <end position="1454"/>
    </location>
</feature>
<reference evidence="2 3" key="1">
    <citation type="journal article" date="2016" name="Front. Microbiol.">
        <title>Genome and transcriptome sequences reveal the specific parasitism of the nematophagous Purpureocillium lilacinum 36-1.</title>
        <authorList>
            <person name="Xie J."/>
            <person name="Li S."/>
            <person name="Mo C."/>
            <person name="Xiao X."/>
            <person name="Peng D."/>
            <person name="Wang G."/>
            <person name="Xiao Y."/>
        </authorList>
    </citation>
    <scope>NUCLEOTIDE SEQUENCE [LARGE SCALE GENOMIC DNA]</scope>
    <source>
        <strain evidence="2 3">36-1</strain>
    </source>
</reference>
<dbReference type="Pfam" id="PF08578">
    <property type="entry name" value="DUF1765"/>
    <property type="match status" value="1"/>
</dbReference>
<name>A0A2U3DVQ4_PURLI</name>